<sequence length="177" mass="19917">MKTPQLTTPASNKYPQTVVVMTINAPAGEAFDYIAPIYLPHIFPGTALIPAIVDTSVNEGWNKAGLSRTVYFKDGTTSKETLLTYNEPVSFSYKNEQFTSKMLGALMIRLEGEWEFTDLKNGTTKITWIYRTIPKGFFSRIFIKYVLLKALHSMLVQALTIAKQDMEGGSTIIKKRH</sequence>
<keyword evidence="2" id="KW-1185">Reference proteome</keyword>
<dbReference type="Proteomes" id="UP000184212">
    <property type="component" value="Unassembled WGS sequence"/>
</dbReference>
<accession>A0A1M5TBD2</accession>
<dbReference type="EMBL" id="FQWQ01000003">
    <property type="protein sequence ID" value="SHH48029.1"/>
    <property type="molecule type" value="Genomic_DNA"/>
</dbReference>
<gene>
    <name evidence="1" type="ORF">SAMN04488109_3968</name>
</gene>
<dbReference type="OrthoDB" id="980948at2"/>
<reference evidence="1 2" key="1">
    <citation type="submission" date="2016-11" db="EMBL/GenBank/DDBJ databases">
        <authorList>
            <person name="Jaros S."/>
            <person name="Januszkiewicz K."/>
            <person name="Wedrychowicz H."/>
        </authorList>
    </citation>
    <scope>NUCLEOTIDE SEQUENCE [LARGE SCALE GENOMIC DNA]</scope>
    <source>
        <strain evidence="1 2">DSM 24574</strain>
    </source>
</reference>
<evidence type="ECO:0000313" key="2">
    <source>
        <dbReference type="Proteomes" id="UP000184212"/>
    </source>
</evidence>
<organism evidence="1 2">
    <name type="scientific">Chryseolinea serpens</name>
    <dbReference type="NCBI Taxonomy" id="947013"/>
    <lineage>
        <taxon>Bacteria</taxon>
        <taxon>Pseudomonadati</taxon>
        <taxon>Bacteroidota</taxon>
        <taxon>Cytophagia</taxon>
        <taxon>Cytophagales</taxon>
        <taxon>Fulvivirgaceae</taxon>
        <taxon>Chryseolinea</taxon>
    </lineage>
</organism>
<dbReference type="RefSeq" id="WP_073137471.1">
    <property type="nucleotide sequence ID" value="NZ_FQWQ01000003.1"/>
</dbReference>
<dbReference type="Gene3D" id="3.30.530.20">
    <property type="match status" value="1"/>
</dbReference>
<protein>
    <submittedName>
        <fullName evidence="1">Polyketide cyclase / dehydrase and lipid transport</fullName>
    </submittedName>
</protein>
<evidence type="ECO:0000313" key="1">
    <source>
        <dbReference type="EMBL" id="SHH48029.1"/>
    </source>
</evidence>
<dbReference type="AlphaFoldDB" id="A0A1M5TBD2"/>
<dbReference type="InterPro" id="IPR019587">
    <property type="entry name" value="Polyketide_cyclase/dehydratase"/>
</dbReference>
<dbReference type="SUPFAM" id="SSF55961">
    <property type="entry name" value="Bet v1-like"/>
    <property type="match status" value="1"/>
</dbReference>
<dbReference type="STRING" id="947013.SAMN04488109_3968"/>
<dbReference type="Pfam" id="PF10604">
    <property type="entry name" value="Polyketide_cyc2"/>
    <property type="match status" value="1"/>
</dbReference>
<name>A0A1M5TBD2_9BACT</name>
<proteinExistence type="predicted"/>
<dbReference type="InterPro" id="IPR023393">
    <property type="entry name" value="START-like_dom_sf"/>
</dbReference>